<dbReference type="SUPFAM" id="SSF53474">
    <property type="entry name" value="alpha/beta-Hydrolases"/>
    <property type="match status" value="1"/>
</dbReference>
<keyword evidence="1" id="KW-0812">Transmembrane</keyword>
<feature type="transmembrane region" description="Helical" evidence="1">
    <location>
        <begin position="30"/>
        <end position="51"/>
    </location>
</feature>
<dbReference type="EMBL" id="JBIENY010000126">
    <property type="protein sequence ID" value="MFG6295392.1"/>
    <property type="molecule type" value="Genomic_DNA"/>
</dbReference>
<keyword evidence="1" id="KW-0472">Membrane</keyword>
<name>A0ABW7DYP9_STRRO</name>
<keyword evidence="1" id="KW-1133">Transmembrane helix</keyword>
<evidence type="ECO:0000313" key="3">
    <source>
        <dbReference type="EMBL" id="MFG6295392.1"/>
    </source>
</evidence>
<evidence type="ECO:0000259" key="2">
    <source>
        <dbReference type="Pfam" id="PF20434"/>
    </source>
</evidence>
<keyword evidence="4" id="KW-1185">Reference proteome</keyword>
<dbReference type="InterPro" id="IPR029058">
    <property type="entry name" value="AB_hydrolase_fold"/>
</dbReference>
<dbReference type="Gene3D" id="3.40.50.1820">
    <property type="entry name" value="alpha/beta hydrolase"/>
    <property type="match status" value="1"/>
</dbReference>
<dbReference type="NCBIfam" id="NF041556">
    <property type="entry name" value="tannase_B"/>
    <property type="match status" value="1"/>
</dbReference>
<evidence type="ECO:0000256" key="1">
    <source>
        <dbReference type="SAM" id="Phobius"/>
    </source>
</evidence>
<accession>A0ABW7DYP9</accession>
<reference evidence="3 4" key="1">
    <citation type="submission" date="2024-10" db="EMBL/GenBank/DDBJ databases">
        <title>Draft genome assembly of a novel steroid transforming actinomycete isolated from African clawed frog Xenopus laevis.</title>
        <authorList>
            <person name="Bragin E."/>
            <person name="Kollerov V."/>
            <person name="Donova M.V."/>
        </authorList>
    </citation>
    <scope>NUCLEOTIDE SEQUENCE [LARGE SCALE GENOMIC DNA]</scope>
    <source>
        <strain evidence="3 4">MTOC-St3</strain>
    </source>
</reference>
<feature type="domain" description="BD-FAE-like" evidence="2">
    <location>
        <begin position="145"/>
        <end position="261"/>
    </location>
</feature>
<dbReference type="InterPro" id="IPR049492">
    <property type="entry name" value="BD-FAE-like_dom"/>
</dbReference>
<dbReference type="RefSeq" id="WP_107081922.1">
    <property type="nucleotide sequence ID" value="NZ_JBIENY010000126.1"/>
</dbReference>
<protein>
    <submittedName>
        <fullName evidence="3">Subtype B tannase</fullName>
    </submittedName>
</protein>
<proteinExistence type="predicted"/>
<sequence>MQRLTTYCGRDALAHPPSVRAERPVIRARLLRGVALAGSLVLTSVAVPASVAAAAPAQSRSHAAGSQDAVLAFDPSRYTTITVTVDGRPLQVRWYKEICYVANPVAAAAQQPGGPGGGTTTISNTACGYQSMNVFVPESAFGDQRAPIYFAVNNSGWMASYIRASVTAGAAYNSATSNVGAALKAGYVFVDVASRSRGLIGADGSFPGKAPAAVTDAKAAVRYLRLNDTAMPGSAERIVVNGTSGGGALASALGASGNSAEYTPYLAAVGAAGIDAKGRSTLRDDVFAVNAYCPITDLGNADIAYEWLYNALGTRETTGQNLSPAAAAETAARFAAYEKSLGLRNPDGSRLTAATMLDTIQQEVVRSAETYLKEDPAHTIPPLGGTFQFTAGGTTKSYVNDWIDVDTATRTVRSVDMTKYLAFVATQAALKTTPAFDAVGVAGNTTSRTETNLFGPPTQRYLNYTEYSWNHNDVPGDGSGLDDTGLTWKQYTAQPSTTVDDQIHLINPMDFIGTKADTAPNWYVRHGTRDRDTAFTVSVNLDRALAADKQVEDLDHRLAWNQPHAGNYDVPEAMAWIDRIVQKAGDPLA</sequence>
<gene>
    <name evidence="3" type="ORF">ACGU38_08480</name>
</gene>
<comment type="caution">
    <text evidence="3">The sequence shown here is derived from an EMBL/GenBank/DDBJ whole genome shotgun (WGS) entry which is preliminary data.</text>
</comment>
<evidence type="ECO:0000313" key="4">
    <source>
        <dbReference type="Proteomes" id="UP001605990"/>
    </source>
</evidence>
<dbReference type="Proteomes" id="UP001605990">
    <property type="component" value="Unassembled WGS sequence"/>
</dbReference>
<organism evidence="3 4">
    <name type="scientific">Streptomyces rochei</name>
    <name type="common">Streptomyces parvullus</name>
    <dbReference type="NCBI Taxonomy" id="1928"/>
    <lineage>
        <taxon>Bacteria</taxon>
        <taxon>Bacillati</taxon>
        <taxon>Actinomycetota</taxon>
        <taxon>Actinomycetes</taxon>
        <taxon>Kitasatosporales</taxon>
        <taxon>Streptomycetaceae</taxon>
        <taxon>Streptomyces</taxon>
        <taxon>Streptomyces rochei group</taxon>
    </lineage>
</organism>
<dbReference type="Pfam" id="PF20434">
    <property type="entry name" value="BD-FAE"/>
    <property type="match status" value="1"/>
</dbReference>
<dbReference type="InterPro" id="IPR048124">
    <property type="entry name" value="Tannase_B"/>
</dbReference>